<accession>A0A382M0N4</accession>
<name>A0A382M0N4_9ZZZZ</name>
<reference evidence="1" key="1">
    <citation type="submission" date="2018-05" db="EMBL/GenBank/DDBJ databases">
        <authorList>
            <person name="Lanie J.A."/>
            <person name="Ng W.-L."/>
            <person name="Kazmierczak K.M."/>
            <person name="Andrzejewski T.M."/>
            <person name="Davidsen T.M."/>
            <person name="Wayne K.J."/>
            <person name="Tettelin H."/>
            <person name="Glass J.I."/>
            <person name="Rusch D."/>
            <person name="Podicherti R."/>
            <person name="Tsui H.-C.T."/>
            <person name="Winkler M.E."/>
        </authorList>
    </citation>
    <scope>NUCLEOTIDE SEQUENCE</scope>
</reference>
<dbReference type="EMBL" id="UINC01089538">
    <property type="protein sequence ID" value="SVC40721.1"/>
    <property type="molecule type" value="Genomic_DNA"/>
</dbReference>
<protein>
    <submittedName>
        <fullName evidence="1">Uncharacterized protein</fullName>
    </submittedName>
</protein>
<sequence length="123" mass="13565">MVLVIFILSGCFYVPKVAERQDSTCELITTSLTLENIGIADNYPSGCKDKCVLFAMGVTASSVIVSGSVVAVGNTIHWIEKQGRCEDRMIKERINQLYEKSVAAGGFILKTNENLMNWLNSKK</sequence>
<gene>
    <name evidence="1" type="ORF">METZ01_LOCUS293575</name>
</gene>
<dbReference type="AlphaFoldDB" id="A0A382M0N4"/>
<organism evidence="1">
    <name type="scientific">marine metagenome</name>
    <dbReference type="NCBI Taxonomy" id="408172"/>
    <lineage>
        <taxon>unclassified sequences</taxon>
        <taxon>metagenomes</taxon>
        <taxon>ecological metagenomes</taxon>
    </lineage>
</organism>
<proteinExistence type="predicted"/>
<evidence type="ECO:0000313" key="1">
    <source>
        <dbReference type="EMBL" id="SVC40721.1"/>
    </source>
</evidence>